<evidence type="ECO:0000313" key="3">
    <source>
        <dbReference type="EMBL" id="REE98706.1"/>
    </source>
</evidence>
<gene>
    <name evidence="3" type="ORF">DFJ69_4199</name>
</gene>
<evidence type="ECO:0000256" key="1">
    <source>
        <dbReference type="SAM" id="MobiDB-lite"/>
    </source>
</evidence>
<dbReference type="AlphaFoldDB" id="A0A3D9SRW2"/>
<evidence type="ECO:0000256" key="2">
    <source>
        <dbReference type="SAM" id="Phobius"/>
    </source>
</evidence>
<name>A0A3D9SRW2_9ACTN</name>
<feature type="region of interest" description="Disordered" evidence="1">
    <location>
        <begin position="204"/>
        <end position="262"/>
    </location>
</feature>
<protein>
    <submittedName>
        <fullName evidence="3">Uncharacterized protein</fullName>
    </submittedName>
</protein>
<accession>A0A3D9SRW2</accession>
<feature type="compositionally biased region" description="Low complexity" evidence="1">
    <location>
        <begin position="215"/>
        <end position="235"/>
    </location>
</feature>
<organism evidence="3 4">
    <name type="scientific">Thermomonospora umbrina</name>
    <dbReference type="NCBI Taxonomy" id="111806"/>
    <lineage>
        <taxon>Bacteria</taxon>
        <taxon>Bacillati</taxon>
        <taxon>Actinomycetota</taxon>
        <taxon>Actinomycetes</taxon>
        <taxon>Streptosporangiales</taxon>
        <taxon>Thermomonosporaceae</taxon>
        <taxon>Thermomonospora</taxon>
    </lineage>
</organism>
<feature type="compositionally biased region" description="Low complexity" evidence="1">
    <location>
        <begin position="246"/>
        <end position="262"/>
    </location>
</feature>
<evidence type="ECO:0000313" key="4">
    <source>
        <dbReference type="Proteomes" id="UP000256661"/>
    </source>
</evidence>
<keyword evidence="4" id="KW-1185">Reference proteome</keyword>
<reference evidence="3 4" key="1">
    <citation type="submission" date="2018-08" db="EMBL/GenBank/DDBJ databases">
        <title>Sequencing the genomes of 1000 actinobacteria strains.</title>
        <authorList>
            <person name="Klenk H.-P."/>
        </authorList>
    </citation>
    <scope>NUCLEOTIDE SEQUENCE [LARGE SCALE GENOMIC DNA]</scope>
    <source>
        <strain evidence="3 4">DSM 43927</strain>
    </source>
</reference>
<keyword evidence="2" id="KW-0812">Transmembrane</keyword>
<dbReference type="OrthoDB" id="3343963at2"/>
<dbReference type="EMBL" id="QTTT01000001">
    <property type="protein sequence ID" value="REE98706.1"/>
    <property type="molecule type" value="Genomic_DNA"/>
</dbReference>
<dbReference type="Proteomes" id="UP000256661">
    <property type="component" value="Unassembled WGS sequence"/>
</dbReference>
<feature type="transmembrane region" description="Helical" evidence="2">
    <location>
        <begin position="44"/>
        <end position="64"/>
    </location>
</feature>
<sequence length="262" mass="27808">MDGDEREAARLLGVLRDFTPEGPDTIDLGLARRVGRRRALTRRAVDATVLVVTVVALVAGSTLLGRALDGSDGSSPLTPSADQFGTRYPAFKVGSAGGFAPVGYENGRYVQRVFLRSVTRGESTETDGLIEIYVRGRLPEGARGRYPTGTAAEPVGGRRAVWPRAPLLRENATELAWEWSPGAWAFVSLRASRQAFERAHRVAQSVQPNGPSPAPVFTVPSPSGSVTPSFTGSPTATGPEFRPTKSLTSLPVPSVSESPAEP</sequence>
<keyword evidence="2" id="KW-1133">Transmembrane helix</keyword>
<keyword evidence="2" id="KW-0472">Membrane</keyword>
<proteinExistence type="predicted"/>
<comment type="caution">
    <text evidence="3">The sequence shown here is derived from an EMBL/GenBank/DDBJ whole genome shotgun (WGS) entry which is preliminary data.</text>
</comment>
<dbReference type="RefSeq" id="WP_147312378.1">
    <property type="nucleotide sequence ID" value="NZ_QTTT01000001.1"/>
</dbReference>